<dbReference type="OrthoDB" id="6188167at2"/>
<keyword evidence="3" id="KW-1185">Reference proteome</keyword>
<evidence type="ECO:0008006" key="4">
    <source>
        <dbReference type="Google" id="ProtNLM"/>
    </source>
</evidence>
<sequence>MTQDRKVVPIAPGTNRPGTTNARAAALPAPLIPVREHALVFFKSALGELFDNADDSLFEMADKAGSNNEQSMYFEAMRQLRLQRHGLERTCLNSLMTQLDELNRSESAQPAVASTFELDTLSLVQPDDLEQTVALDGMVGRASLRNRSALAHLATRINSLIKARIDERDNPLGPGSLADIFVQSYAPLGLHIKVKLIVLKLFERYVLNRVDNLYEDANGLLIGAGVMPDLKLSGVPGQAPRSGQGGRAASSSAPGSASSAEGEQVLSMFSDLIGSWRHASGDVALSGLGTSGGTPMQTQELLGMLSRLPVSDGSAQSIRNLRQGLHQALDRQRYETGQVRSVARVDDDVISLVSMLFDFILDDPHLPAALKALVSRLQLPLLRVAIADKTFFNRSGHPARRLLNEIARATMGWSDQDDLRKDQLYNLLERIVGTLLDEPTPAPELFERLHDELADFVRVEQRRSERLEQRTRDAEEGRAKVEAARREVGLVLNRLLVGRTLPVFVVDLLRDTWSQVMQITWLREGDESSAWVDVVTTAQRTLDSVEPLGSAGLAERETLNARVIQALRDGLQLVGQDETQSVPLLDRLALLQQSFVTVKPAPATSDSSFEAAGVAEPKAVYVESSLSLEEAPQPAKKRESDVIEAEAADFQQVLVAEPVIQAATVEEAPQSVDDLASVTASAWVADLHPGSWFELVINEGQPAQRCKLAAIISFSGKYIFVNRNGMKVAEFSQSALHHHYDAGLVRLLNDNQLFDRALESVIGNLRKLQSTRS</sequence>
<protein>
    <recommendedName>
        <fullName evidence="4">Thymidine phosphorylase</fullName>
    </recommendedName>
</protein>
<accession>A0A1H1UTM3</accession>
<evidence type="ECO:0000313" key="2">
    <source>
        <dbReference type="EMBL" id="SDS75805.1"/>
    </source>
</evidence>
<dbReference type="Pfam" id="PF07793">
    <property type="entry name" value="DUF1631"/>
    <property type="match status" value="1"/>
</dbReference>
<organism evidence="2 3">
    <name type="scientific">Halopseudomonas xinjiangensis</name>
    <dbReference type="NCBI Taxonomy" id="487184"/>
    <lineage>
        <taxon>Bacteria</taxon>
        <taxon>Pseudomonadati</taxon>
        <taxon>Pseudomonadota</taxon>
        <taxon>Gammaproteobacteria</taxon>
        <taxon>Pseudomonadales</taxon>
        <taxon>Pseudomonadaceae</taxon>
        <taxon>Halopseudomonas</taxon>
    </lineage>
</organism>
<evidence type="ECO:0000256" key="1">
    <source>
        <dbReference type="SAM" id="MobiDB-lite"/>
    </source>
</evidence>
<name>A0A1H1UTM3_9GAMM</name>
<feature type="region of interest" description="Disordered" evidence="1">
    <location>
        <begin position="233"/>
        <end position="260"/>
    </location>
</feature>
<reference evidence="3" key="1">
    <citation type="submission" date="2016-10" db="EMBL/GenBank/DDBJ databases">
        <authorList>
            <person name="Varghese N."/>
            <person name="Submissions S."/>
        </authorList>
    </citation>
    <scope>NUCLEOTIDE SEQUENCE [LARGE SCALE GENOMIC DNA]</scope>
    <source>
        <strain evidence="3">NRRL B-51270</strain>
    </source>
</reference>
<dbReference type="Proteomes" id="UP000243207">
    <property type="component" value="Chromosome I"/>
</dbReference>
<dbReference type="RefSeq" id="WP_093394323.1">
    <property type="nucleotide sequence ID" value="NZ_LT629736.1"/>
</dbReference>
<dbReference type="AlphaFoldDB" id="A0A1H1UTM3"/>
<evidence type="ECO:0000313" key="3">
    <source>
        <dbReference type="Proteomes" id="UP000243207"/>
    </source>
</evidence>
<dbReference type="STRING" id="487184.SAMN05216421_2135"/>
<gene>
    <name evidence="2" type="ORF">SAMN05216421_2135</name>
</gene>
<proteinExistence type="predicted"/>
<dbReference type="InterPro" id="IPR012434">
    <property type="entry name" value="DUF1631"/>
</dbReference>
<feature type="compositionally biased region" description="Low complexity" evidence="1">
    <location>
        <begin position="237"/>
        <end position="260"/>
    </location>
</feature>
<feature type="region of interest" description="Disordered" evidence="1">
    <location>
        <begin position="1"/>
        <end position="21"/>
    </location>
</feature>
<dbReference type="EMBL" id="LT629736">
    <property type="protein sequence ID" value="SDS75805.1"/>
    <property type="molecule type" value="Genomic_DNA"/>
</dbReference>